<dbReference type="Proteomes" id="UP000320516">
    <property type="component" value="Unassembled WGS sequence"/>
</dbReference>
<reference evidence="2 3" key="1">
    <citation type="submission" date="2019-06" db="EMBL/GenBank/DDBJ databases">
        <title>Genomic Encyclopedia of Type Strains, Phase IV (KMG-V): Genome sequencing to study the core and pangenomes of soil and plant-associated prokaryotes.</title>
        <authorList>
            <person name="Whitman W."/>
        </authorList>
    </citation>
    <scope>NUCLEOTIDE SEQUENCE [LARGE SCALE GENOMIC DNA]</scope>
    <source>
        <strain evidence="2 3">BR 12005</strain>
    </source>
</reference>
<evidence type="ECO:0000313" key="3">
    <source>
        <dbReference type="Proteomes" id="UP000320516"/>
    </source>
</evidence>
<feature type="domain" description="DUF7079" evidence="1">
    <location>
        <begin position="48"/>
        <end position="155"/>
    </location>
</feature>
<evidence type="ECO:0000313" key="2">
    <source>
        <dbReference type="EMBL" id="TWB65804.1"/>
    </source>
</evidence>
<gene>
    <name evidence="2" type="ORF">FBZ87_11836</name>
</gene>
<comment type="caution">
    <text evidence="2">The sequence shown here is derived from an EMBL/GenBank/DDBJ whole genome shotgun (WGS) entry which is preliminary data.</text>
</comment>
<dbReference type="Pfam" id="PF23296">
    <property type="entry name" value="DUF7079"/>
    <property type="match status" value="1"/>
</dbReference>
<sequence>MKKGGPNGGRPFCFGDWGAIRCWVYDGGNLAVQMSGGDNWFSEAQLQARRPVWNALSWMYLDTEVSEDRDWRIRVLSASPYSIDELDTIHRDEVRPVCLPNLFDVAGVWEGFNADWLEQAIRNHKRGGENWPASLMARVHRSKAAFKEEPEWMATRQGIIALRAQASEPA</sequence>
<dbReference type="EMBL" id="VITV01000018">
    <property type="protein sequence ID" value="TWB65804.1"/>
    <property type="molecule type" value="Genomic_DNA"/>
</dbReference>
<protein>
    <recommendedName>
        <fullName evidence="1">DUF7079 domain-containing protein</fullName>
    </recommendedName>
</protein>
<dbReference type="AlphaFoldDB" id="A0A560J923"/>
<organism evidence="2 3">
    <name type="scientific">Nitrospirillum amazonense</name>
    <dbReference type="NCBI Taxonomy" id="28077"/>
    <lineage>
        <taxon>Bacteria</taxon>
        <taxon>Pseudomonadati</taxon>
        <taxon>Pseudomonadota</taxon>
        <taxon>Alphaproteobacteria</taxon>
        <taxon>Rhodospirillales</taxon>
        <taxon>Azospirillaceae</taxon>
        <taxon>Nitrospirillum</taxon>
    </lineage>
</organism>
<accession>A0A560J923</accession>
<proteinExistence type="predicted"/>
<name>A0A560J923_9PROT</name>
<dbReference type="InterPro" id="IPR055507">
    <property type="entry name" value="DUF7079"/>
</dbReference>
<evidence type="ECO:0000259" key="1">
    <source>
        <dbReference type="Pfam" id="PF23296"/>
    </source>
</evidence>